<dbReference type="PANTHER" id="PTHR11561:SF0">
    <property type="entry name" value="PHOSPHOENOLPYRUVATE CARBOXYKINASE [GTP]-RELATED"/>
    <property type="match status" value="1"/>
</dbReference>
<sequence length="609" mass="66932">MTSATIPGLDAASAPTKHADLLAWVAEVAELTQPDRVVWSDGSDEEWDRLTAQLVEAGTMVKLDESKKPNSFLALSDPADVARVESRTFICSTTEEKAGPTNNWMAPAQMRGIMTELYRGCMRGRTMFVIPFCMGPLGSDDPKLGVEITDSEYVVLSMRVMTRVGPKVLEALGDDGFFVKGLHSVGAPLAPGQEDVPWPCNTEKYITHFPEDREIWSYGSGYGGNALLGKKCYSLRIASAMAHDEGWLAEHMLIVKLISPQDKAYYIAAAFPSACGKTNLAMIQPTIPGWRAETVGDDIAWMRFGEDGRLYAVNPEFGFFGVAPGTNHKSNPNAMKTIEAGNTIYTNVARTDGDDVWWEGLEGEPDHLIDWKGNDWYPRETETLAAHPNSRYCTPLAQCPSVAPEWDDPAGVPISAILFGGRRKTTIPLVTEARDWAHGVFMGATVGSEQTAAAEGTVGKVRRDPMAMLPFLGYHVGDYLQHWLTIGEKADPAKLPKIYYVNWFRRGDDGRFLWPGFGENSRVLEWIVDRIEGRAEGQETPIGIVATPAALDLEGLDVDTADVAEALSVDNAAWREELPLINEWFDFIGDKLPAQLSAELDALTKRLAD</sequence>
<feature type="binding site" evidence="9">
    <location>
        <position position="391"/>
    </location>
    <ligand>
        <name>GTP</name>
        <dbReference type="ChEBI" id="CHEBI:37565"/>
    </ligand>
</feature>
<evidence type="ECO:0000313" key="13">
    <source>
        <dbReference type="Proteomes" id="UP001501035"/>
    </source>
</evidence>
<feature type="active site" evidence="9">
    <location>
        <position position="275"/>
    </location>
</feature>
<keyword evidence="5 9" id="KW-0210">Decarboxylase</keyword>
<feature type="binding site" evidence="9">
    <location>
        <begin position="389"/>
        <end position="391"/>
    </location>
    <ligand>
        <name>substrate</name>
    </ligand>
</feature>
<dbReference type="Pfam" id="PF00821">
    <property type="entry name" value="PEPCK_GTP"/>
    <property type="match status" value="1"/>
</dbReference>
<dbReference type="InterPro" id="IPR018091">
    <property type="entry name" value="PEP_carboxykin_GTP_CS"/>
</dbReference>
<name>A0ABN3YBX8_9ACTN</name>
<feature type="binding site" evidence="9">
    <location>
        <begin position="517"/>
        <end position="520"/>
    </location>
    <ligand>
        <name>GTP</name>
        <dbReference type="ChEBI" id="CHEBI:37565"/>
    </ligand>
</feature>
<keyword evidence="9" id="KW-0963">Cytoplasm</keyword>
<evidence type="ECO:0000256" key="1">
    <source>
        <dbReference type="ARBA" id="ARBA00005796"/>
    </source>
</evidence>
<reference evidence="12 13" key="1">
    <citation type="journal article" date="2019" name="Int. J. Syst. Evol. Microbiol.">
        <title>The Global Catalogue of Microorganisms (GCM) 10K type strain sequencing project: providing services to taxonomists for standard genome sequencing and annotation.</title>
        <authorList>
            <consortium name="The Broad Institute Genomics Platform"/>
            <consortium name="The Broad Institute Genome Sequencing Center for Infectious Disease"/>
            <person name="Wu L."/>
            <person name="Ma J."/>
        </authorList>
    </citation>
    <scope>NUCLEOTIDE SEQUENCE [LARGE SCALE GENOMIC DNA]</scope>
    <source>
        <strain evidence="12 13">JCM 14234</strain>
    </source>
</reference>
<dbReference type="Gene3D" id="2.170.8.10">
    <property type="entry name" value="Phosphoenolpyruvate Carboxykinase, domain 2"/>
    <property type="match status" value="1"/>
</dbReference>
<proteinExistence type="inferred from homology"/>
<dbReference type="InterPro" id="IPR013035">
    <property type="entry name" value="PEP_carboxykinase_C"/>
</dbReference>
<feature type="domain" description="Phosphoenolpyruvate carboxykinase GTP-utilising N-terminal" evidence="11">
    <location>
        <begin position="24"/>
        <end position="243"/>
    </location>
</feature>
<dbReference type="PROSITE" id="PS00505">
    <property type="entry name" value="PEPCK_GTP"/>
    <property type="match status" value="1"/>
</dbReference>
<feature type="domain" description="Phosphoenolpyruvate carboxykinase C-terminal P-loop" evidence="10">
    <location>
        <begin position="247"/>
        <end position="606"/>
    </location>
</feature>
<feature type="binding site" evidence="9">
    <location>
        <position position="422"/>
    </location>
    <ligand>
        <name>GTP</name>
        <dbReference type="ChEBI" id="CHEBI:37565"/>
    </ligand>
</feature>
<keyword evidence="2 9" id="KW-0312">Gluconeogenesis</keyword>
<evidence type="ECO:0000256" key="8">
    <source>
        <dbReference type="ARBA" id="ARBA00023239"/>
    </source>
</evidence>
<evidence type="ECO:0000313" key="12">
    <source>
        <dbReference type="EMBL" id="GAA3024710.1"/>
    </source>
</evidence>
<evidence type="ECO:0000259" key="11">
    <source>
        <dbReference type="Pfam" id="PF17297"/>
    </source>
</evidence>
<dbReference type="CDD" id="cd00819">
    <property type="entry name" value="PEPCK_GTP"/>
    <property type="match status" value="1"/>
</dbReference>
<dbReference type="InterPro" id="IPR008209">
    <property type="entry name" value="PEP_carboxykinase_GTP"/>
</dbReference>
<dbReference type="InterPro" id="IPR035078">
    <property type="entry name" value="PEP_carboxykinase_GTP_N"/>
</dbReference>
<organism evidence="12 13">
    <name type="scientific">Gordonia defluvii</name>
    <dbReference type="NCBI Taxonomy" id="283718"/>
    <lineage>
        <taxon>Bacteria</taxon>
        <taxon>Bacillati</taxon>
        <taxon>Actinomycetota</taxon>
        <taxon>Actinomycetes</taxon>
        <taxon>Mycobacteriales</taxon>
        <taxon>Gordoniaceae</taxon>
        <taxon>Gordonia</taxon>
    </lineage>
</organism>
<feature type="binding site" evidence="9">
    <location>
        <position position="231"/>
    </location>
    <ligand>
        <name>Mn(2+)</name>
        <dbReference type="ChEBI" id="CHEBI:29035"/>
    </ligand>
</feature>
<comment type="subcellular location">
    <subcellularLocation>
        <location evidence="9">Cytoplasm</location>
    </subcellularLocation>
</comment>
<dbReference type="SUPFAM" id="SSF68923">
    <property type="entry name" value="PEP carboxykinase N-terminal domain"/>
    <property type="match status" value="1"/>
</dbReference>
<evidence type="ECO:0000256" key="4">
    <source>
        <dbReference type="ARBA" id="ARBA00022741"/>
    </source>
</evidence>
<feature type="binding site" evidence="9">
    <location>
        <begin position="222"/>
        <end position="224"/>
    </location>
    <ligand>
        <name>substrate</name>
    </ligand>
</feature>
<comment type="pathway">
    <text evidence="9">Carbohydrate biosynthesis; gluconeogenesis.</text>
</comment>
<evidence type="ECO:0000256" key="5">
    <source>
        <dbReference type="ARBA" id="ARBA00022793"/>
    </source>
</evidence>
<evidence type="ECO:0000256" key="6">
    <source>
        <dbReference type="ARBA" id="ARBA00023134"/>
    </source>
</evidence>
<evidence type="ECO:0000256" key="2">
    <source>
        <dbReference type="ARBA" id="ARBA00022432"/>
    </source>
</evidence>
<dbReference type="InterPro" id="IPR008210">
    <property type="entry name" value="PEP_carboxykinase_N"/>
</dbReference>
<keyword evidence="4 9" id="KW-0547">Nucleotide-binding</keyword>
<dbReference type="InterPro" id="IPR035077">
    <property type="entry name" value="PEP_carboxykinase_GTP_C"/>
</dbReference>
<evidence type="ECO:0000256" key="3">
    <source>
        <dbReference type="ARBA" id="ARBA00022723"/>
    </source>
</evidence>
<keyword evidence="6 9" id="KW-0342">GTP-binding</keyword>
<comment type="caution">
    <text evidence="12">The sequence shown here is derived from an EMBL/GenBank/DDBJ whole genome shotgun (WGS) entry which is preliminary data.</text>
</comment>
<protein>
    <recommendedName>
        <fullName evidence="9">Phosphoenolpyruvate carboxykinase [GTP]</fullName>
        <shortName evidence="9">PEP carboxykinase</shortName>
        <shortName evidence="9">PEPCK</shortName>
        <ecNumber evidence="9">4.1.1.32</ecNumber>
    </recommendedName>
    <alternativeName>
        <fullName evidence="9">GTP-dependent phosphoenolpyruvate carboxykinase</fullName>
        <shortName evidence="9">GTP-PEPCK</shortName>
    </alternativeName>
</protein>
<feature type="binding site" evidence="9">
    <location>
        <position position="251"/>
    </location>
    <ligand>
        <name>Mn(2+)</name>
        <dbReference type="ChEBI" id="CHEBI:29035"/>
    </ligand>
</feature>
<comment type="subunit">
    <text evidence="9">Monomer.</text>
</comment>
<comment type="catalytic activity">
    <reaction evidence="9">
        <text>oxaloacetate + GTP = phosphoenolpyruvate + GDP + CO2</text>
        <dbReference type="Rhea" id="RHEA:10388"/>
        <dbReference type="ChEBI" id="CHEBI:16452"/>
        <dbReference type="ChEBI" id="CHEBI:16526"/>
        <dbReference type="ChEBI" id="CHEBI:37565"/>
        <dbReference type="ChEBI" id="CHEBI:58189"/>
        <dbReference type="ChEBI" id="CHEBI:58702"/>
        <dbReference type="EC" id="4.1.1.32"/>
    </reaction>
</comment>
<dbReference type="NCBIfam" id="NF003253">
    <property type="entry name" value="PRK04210.1"/>
    <property type="match status" value="1"/>
</dbReference>
<dbReference type="EC" id="4.1.1.32" evidence="9"/>
<keyword evidence="3 9" id="KW-0479">Metal-binding</keyword>
<feature type="binding site" evidence="9">
    <location>
        <position position="273"/>
    </location>
    <ligand>
        <name>substrate</name>
    </ligand>
</feature>
<keyword evidence="13" id="KW-1185">Reference proteome</keyword>
<dbReference type="Gene3D" id="3.90.228.20">
    <property type="match status" value="1"/>
</dbReference>
<gene>
    <name evidence="9" type="primary">pckG</name>
    <name evidence="12" type="ORF">GCM10010528_03350</name>
</gene>
<feature type="binding site" evidence="9">
    <location>
        <position position="298"/>
    </location>
    <ligand>
        <name>Mn(2+)</name>
        <dbReference type="ChEBI" id="CHEBI:29035"/>
    </ligand>
</feature>
<feature type="binding site" evidence="9">
    <location>
        <begin position="274"/>
        <end position="279"/>
    </location>
    <ligand>
        <name>GTP</name>
        <dbReference type="ChEBI" id="CHEBI:37565"/>
    </ligand>
</feature>
<dbReference type="PANTHER" id="PTHR11561">
    <property type="entry name" value="PHOSPHOENOLPYRUVATE CARBOXYKINASE"/>
    <property type="match status" value="1"/>
</dbReference>
<dbReference type="RefSeq" id="WP_290703983.1">
    <property type="nucleotide sequence ID" value="NZ_BAAAVS010000002.1"/>
</dbReference>
<keyword evidence="8 9" id="KW-0456">Lyase</keyword>
<comment type="similarity">
    <text evidence="1 9">Belongs to the phosphoenolpyruvate carboxykinase [GTP] family.</text>
</comment>
<evidence type="ECO:0000256" key="7">
    <source>
        <dbReference type="ARBA" id="ARBA00023211"/>
    </source>
</evidence>
<evidence type="ECO:0000259" key="10">
    <source>
        <dbReference type="Pfam" id="PF00821"/>
    </source>
</evidence>
<keyword evidence="7 9" id="KW-0464">Manganese</keyword>
<dbReference type="SUPFAM" id="SSF53795">
    <property type="entry name" value="PEP carboxykinase-like"/>
    <property type="match status" value="1"/>
</dbReference>
<dbReference type="HAMAP" id="MF_00452">
    <property type="entry name" value="PEPCK_GTP"/>
    <property type="match status" value="1"/>
</dbReference>
<dbReference type="EMBL" id="BAAAVS010000002">
    <property type="protein sequence ID" value="GAA3024710.1"/>
    <property type="molecule type" value="Genomic_DNA"/>
</dbReference>
<dbReference type="Proteomes" id="UP001501035">
    <property type="component" value="Unassembled WGS sequence"/>
</dbReference>
<accession>A0ABN3YBX8</accession>
<feature type="binding site" evidence="9">
    <location>
        <position position="83"/>
    </location>
    <ligand>
        <name>substrate</name>
    </ligand>
</feature>
<comment type="function">
    <text evidence="9">Catalyzes the conversion of oxaloacetate (OAA) to phosphoenolpyruvate (PEP), the rate-limiting step in the metabolic pathway that produces glucose from lactate and other precursors derived from the citric acid cycle.</text>
</comment>
<comment type="cofactor">
    <cofactor evidence="9">
        <name>Mn(2+)</name>
        <dbReference type="ChEBI" id="CHEBI:29035"/>
    </cofactor>
    <text evidence="9">Binds 1 Mn(2+) ion per subunit.</text>
</comment>
<dbReference type="PIRSF" id="PIRSF001348">
    <property type="entry name" value="PEP_carboxykinase_GTP"/>
    <property type="match status" value="1"/>
</dbReference>
<dbReference type="Pfam" id="PF17297">
    <property type="entry name" value="PEPCK_N"/>
    <property type="match status" value="1"/>
</dbReference>
<evidence type="ECO:0000256" key="9">
    <source>
        <dbReference type="HAMAP-Rule" id="MF_00452"/>
    </source>
</evidence>
<dbReference type="Gene3D" id="3.40.449.10">
    <property type="entry name" value="Phosphoenolpyruvate Carboxykinase, domain 1"/>
    <property type="match status" value="1"/>
</dbReference>